<feature type="domain" description="ABC transmembrane type-1" evidence="6">
    <location>
        <begin position="227"/>
        <end position="432"/>
    </location>
</feature>
<dbReference type="EMBL" id="VIWP01000010">
    <property type="protein sequence ID" value="TWF47760.1"/>
    <property type="molecule type" value="Genomic_DNA"/>
</dbReference>
<comment type="similarity">
    <text evidence="5">Belongs to the binding-protein-dependent transport system permease family.</text>
</comment>
<reference evidence="7 8" key="1">
    <citation type="submission" date="2019-06" db="EMBL/GenBank/DDBJ databases">
        <title>Sorghum-associated microbial communities from plants grown in Nebraska, USA.</title>
        <authorList>
            <person name="Schachtman D."/>
        </authorList>
    </citation>
    <scope>NUCLEOTIDE SEQUENCE [LARGE SCALE GENOMIC DNA]</scope>
    <source>
        <strain evidence="7 8">1225</strain>
    </source>
</reference>
<dbReference type="Proteomes" id="UP000320653">
    <property type="component" value="Unassembled WGS sequence"/>
</dbReference>
<feature type="transmembrane region" description="Helical" evidence="5">
    <location>
        <begin position="652"/>
        <end position="675"/>
    </location>
</feature>
<evidence type="ECO:0000256" key="1">
    <source>
        <dbReference type="ARBA" id="ARBA00004651"/>
    </source>
</evidence>
<feature type="transmembrane region" description="Helical" evidence="5">
    <location>
        <begin position="307"/>
        <end position="334"/>
    </location>
</feature>
<dbReference type="PROSITE" id="PS50928">
    <property type="entry name" value="ABC_TM1"/>
    <property type="match status" value="2"/>
</dbReference>
<feature type="transmembrane region" description="Helical" evidence="5">
    <location>
        <begin position="231"/>
        <end position="253"/>
    </location>
</feature>
<feature type="transmembrane region" description="Helical" evidence="5">
    <location>
        <begin position="162"/>
        <end position="183"/>
    </location>
</feature>
<feature type="transmembrane region" description="Helical" evidence="5">
    <location>
        <begin position="695"/>
        <end position="720"/>
    </location>
</feature>
<dbReference type="GO" id="GO:0005886">
    <property type="term" value="C:plasma membrane"/>
    <property type="evidence" value="ECO:0007669"/>
    <property type="project" value="UniProtKB-SubCell"/>
</dbReference>
<feature type="transmembrane region" description="Helical" evidence="5">
    <location>
        <begin position="414"/>
        <end position="431"/>
    </location>
</feature>
<feature type="domain" description="ABC transmembrane type-1" evidence="6">
    <location>
        <begin position="526"/>
        <end position="718"/>
    </location>
</feature>
<feature type="transmembrane region" description="Helical" evidence="5">
    <location>
        <begin position="93"/>
        <end position="113"/>
    </location>
</feature>
<sequence length="750" mass="80367">MTHIARKVHRRQDIAFIAGLAALVALPWYRIEGGFYGFGWLSGFLNDAADAPLALEVFAFDRVWLAVPALLLLAAGATRFLTAPESRGSALSCVSAAGVVFLVLQGLAINFSGWSWSFLEMFFGPLADGQPSLGAGGVSMGIVFVLMFAFGLAERGVMKGDAFVIGAISILIVLVSIFVFYPVGSMFVAAFQSIDGSFDASGFTSNIQDPSIWSLDCLIGGNRCGVGWRTFWLAIMTASGSTLLGLCFALVATRTNFPFKKGLRLLTILPIITPPFVIGLALILLFGRSGVVTQWLATLSGAEPSRWLYGLTGIWIAQVLSFTPISFLVLIGVVEGVSPSMEEASQTLRANRWRTFWRVSLPLMTPGLANAFLIGFIESMADFGNPMVLGGSNGVLSTEIFFAVVGSQNDPSRAAVLAMILLVFTMAAFIAQRFWLSGKNFATVTGKGDSGAHAALPRGLSVAVHALVLPWIAFTLVIYGMILFGGFVRTWGLDNSLTIDHYVRAFSVGLRNDGAIEWSGVAWNSFWTTMEIALISAPLTAAVGLLTAYIIVRQKFAGRNIFEFALMLSFAIPGTVIGISYIMAFNLPPLEMTGTALILVACFVFRNMPVGVRGGVAAMSQLDKSLDEASLTLRANSFRTIRKVILPLLRPAITAALVYSFVRAITSISAVIFLVSAQYNMSTAFIVGLVENGQYGVAIAYSSALIVVMLTVIAGFQLLVGERRLRRENRVATIAPAATATTPIAQEKAA</sequence>
<dbReference type="InterPro" id="IPR000515">
    <property type="entry name" value="MetI-like"/>
</dbReference>
<evidence type="ECO:0000313" key="7">
    <source>
        <dbReference type="EMBL" id="TWF47760.1"/>
    </source>
</evidence>
<feature type="transmembrane region" description="Helical" evidence="5">
    <location>
        <begin position="596"/>
        <end position="616"/>
    </location>
</feature>
<feature type="transmembrane region" description="Helical" evidence="5">
    <location>
        <begin position="265"/>
        <end position="287"/>
    </location>
</feature>
<dbReference type="PANTHER" id="PTHR43496">
    <property type="entry name" value="PROTEIN LPLB"/>
    <property type="match status" value="1"/>
</dbReference>
<evidence type="ECO:0000256" key="5">
    <source>
        <dbReference type="RuleBase" id="RU363032"/>
    </source>
</evidence>
<dbReference type="Pfam" id="PF00528">
    <property type="entry name" value="BPD_transp_1"/>
    <property type="match status" value="2"/>
</dbReference>
<gene>
    <name evidence="7" type="ORF">FHW37_11056</name>
</gene>
<dbReference type="InterPro" id="IPR035906">
    <property type="entry name" value="MetI-like_sf"/>
</dbReference>
<dbReference type="GO" id="GO:0055085">
    <property type="term" value="P:transmembrane transport"/>
    <property type="evidence" value="ECO:0007669"/>
    <property type="project" value="InterPro"/>
</dbReference>
<dbReference type="PANTHER" id="PTHR43496:SF1">
    <property type="entry name" value="POLYGALACTURONAN_RHAMNOGALACTURONAN TRANSPORT SYSTEM PERMEASE PROTEIN YTEP"/>
    <property type="match status" value="1"/>
</dbReference>
<feature type="transmembrane region" description="Helical" evidence="5">
    <location>
        <begin position="466"/>
        <end position="488"/>
    </location>
</feature>
<feature type="transmembrane region" description="Helical" evidence="5">
    <location>
        <begin position="355"/>
        <end position="377"/>
    </location>
</feature>
<keyword evidence="8" id="KW-1185">Reference proteome</keyword>
<comment type="caution">
    <text evidence="7">The sequence shown here is derived from an EMBL/GenBank/DDBJ whole genome shotgun (WGS) entry which is preliminary data.</text>
</comment>
<organism evidence="7 8">
    <name type="scientific">Neorhizobium alkalisoli</name>
    <dbReference type="NCBI Taxonomy" id="528178"/>
    <lineage>
        <taxon>Bacteria</taxon>
        <taxon>Pseudomonadati</taxon>
        <taxon>Pseudomonadota</taxon>
        <taxon>Alphaproteobacteria</taxon>
        <taxon>Hyphomicrobiales</taxon>
        <taxon>Rhizobiaceae</taxon>
        <taxon>Rhizobium/Agrobacterium group</taxon>
        <taxon>Neorhizobium</taxon>
    </lineage>
</organism>
<evidence type="ECO:0000256" key="3">
    <source>
        <dbReference type="ARBA" id="ARBA00022989"/>
    </source>
</evidence>
<feature type="transmembrane region" description="Helical" evidence="5">
    <location>
        <begin position="133"/>
        <end position="153"/>
    </location>
</feature>
<feature type="transmembrane region" description="Helical" evidence="5">
    <location>
        <begin position="12"/>
        <end position="31"/>
    </location>
</feature>
<evidence type="ECO:0000256" key="4">
    <source>
        <dbReference type="ARBA" id="ARBA00023136"/>
    </source>
</evidence>
<evidence type="ECO:0000259" key="6">
    <source>
        <dbReference type="PROSITE" id="PS50928"/>
    </source>
</evidence>
<dbReference type="SUPFAM" id="SSF161098">
    <property type="entry name" value="MetI-like"/>
    <property type="match status" value="2"/>
</dbReference>
<dbReference type="AlphaFoldDB" id="A0A561QBL3"/>
<keyword evidence="2 5" id="KW-0812">Transmembrane</keyword>
<feature type="transmembrane region" description="Helical" evidence="5">
    <location>
        <begin position="532"/>
        <end position="552"/>
    </location>
</feature>
<keyword evidence="4 5" id="KW-0472">Membrane</keyword>
<accession>A0A561QBL3</accession>
<name>A0A561QBL3_9HYPH</name>
<proteinExistence type="inferred from homology"/>
<evidence type="ECO:0000256" key="2">
    <source>
        <dbReference type="ARBA" id="ARBA00022692"/>
    </source>
</evidence>
<comment type="subcellular location">
    <subcellularLocation>
        <location evidence="1 5">Cell membrane</location>
        <topology evidence="1 5">Multi-pass membrane protein</topology>
    </subcellularLocation>
</comment>
<keyword evidence="3 5" id="KW-1133">Transmembrane helix</keyword>
<protein>
    <submittedName>
        <fullName evidence="7">Iron(III) transport system permease protein</fullName>
    </submittedName>
</protein>
<feature type="transmembrane region" description="Helical" evidence="5">
    <location>
        <begin position="63"/>
        <end position="81"/>
    </location>
</feature>
<dbReference type="CDD" id="cd06261">
    <property type="entry name" value="TM_PBP2"/>
    <property type="match status" value="2"/>
</dbReference>
<feature type="transmembrane region" description="Helical" evidence="5">
    <location>
        <begin position="564"/>
        <end position="584"/>
    </location>
</feature>
<dbReference type="OrthoDB" id="7056428at2"/>
<keyword evidence="5" id="KW-0813">Transport</keyword>
<evidence type="ECO:0000313" key="8">
    <source>
        <dbReference type="Proteomes" id="UP000320653"/>
    </source>
</evidence>
<dbReference type="Gene3D" id="1.10.3720.10">
    <property type="entry name" value="MetI-like"/>
    <property type="match status" value="2"/>
</dbReference>
<dbReference type="RefSeq" id="WP_145642010.1">
    <property type="nucleotide sequence ID" value="NZ_VIWP01000010.1"/>
</dbReference>